<organism evidence="1 2">
    <name type="scientific">Molorchus minor</name>
    <dbReference type="NCBI Taxonomy" id="1323400"/>
    <lineage>
        <taxon>Eukaryota</taxon>
        <taxon>Metazoa</taxon>
        <taxon>Ecdysozoa</taxon>
        <taxon>Arthropoda</taxon>
        <taxon>Hexapoda</taxon>
        <taxon>Insecta</taxon>
        <taxon>Pterygota</taxon>
        <taxon>Neoptera</taxon>
        <taxon>Endopterygota</taxon>
        <taxon>Coleoptera</taxon>
        <taxon>Polyphaga</taxon>
        <taxon>Cucujiformia</taxon>
        <taxon>Chrysomeloidea</taxon>
        <taxon>Cerambycidae</taxon>
        <taxon>Lamiinae</taxon>
        <taxon>Monochamini</taxon>
        <taxon>Molorchus</taxon>
    </lineage>
</organism>
<evidence type="ECO:0008006" key="3">
    <source>
        <dbReference type="Google" id="ProtNLM"/>
    </source>
</evidence>
<dbReference type="EMBL" id="JAPWTJ010003056">
    <property type="protein sequence ID" value="KAJ8963496.1"/>
    <property type="molecule type" value="Genomic_DNA"/>
</dbReference>
<sequence>MPSFCAVVDALSKERGESWVRALKRGNLSDTFLNNARICANHFVSGEPAKLEDKDNPDWVPSVNMGYITTKTQDEQSVKRHDCGLVKQTELQTNQNRELCNQRQIGRVHTKNNNTSTSSLPASLGKNSCVFYGL</sequence>
<gene>
    <name evidence="1" type="ORF">NQ317_003891</name>
</gene>
<reference evidence="1" key="1">
    <citation type="journal article" date="2023" name="Insect Mol. Biol.">
        <title>Genome sequencing provides insights into the evolution of gene families encoding plant cell wall-degrading enzymes in longhorned beetles.</title>
        <authorList>
            <person name="Shin N.R."/>
            <person name="Okamura Y."/>
            <person name="Kirsch R."/>
            <person name="Pauchet Y."/>
        </authorList>
    </citation>
    <scope>NUCLEOTIDE SEQUENCE</scope>
    <source>
        <strain evidence="1">MMC_N1</strain>
    </source>
</reference>
<comment type="caution">
    <text evidence="1">The sequence shown here is derived from an EMBL/GenBank/DDBJ whole genome shotgun (WGS) entry which is preliminary data.</text>
</comment>
<keyword evidence="2" id="KW-1185">Reference proteome</keyword>
<name>A0ABQ9IRX7_9CUCU</name>
<protein>
    <recommendedName>
        <fullName evidence="3">THAP-type domain-containing protein</fullName>
    </recommendedName>
</protein>
<evidence type="ECO:0000313" key="1">
    <source>
        <dbReference type="EMBL" id="KAJ8963496.1"/>
    </source>
</evidence>
<proteinExistence type="predicted"/>
<dbReference type="Proteomes" id="UP001162164">
    <property type="component" value="Unassembled WGS sequence"/>
</dbReference>
<evidence type="ECO:0000313" key="2">
    <source>
        <dbReference type="Proteomes" id="UP001162164"/>
    </source>
</evidence>
<accession>A0ABQ9IRX7</accession>